<dbReference type="AlphaFoldDB" id="A0AAW5SK12"/>
<reference evidence="2 4" key="1">
    <citation type="journal article" date="2016" name="Genome Announc.">
        <title>Draft Genome Sequences of Five Rapidly Growing Mycobacterium Species, M. thermoresistibile, M. fortuitum subsp. acetamidolyticum, M. canariasense, M. brisbanense, and M. novocastrense.</title>
        <authorList>
            <person name="Katahira K."/>
            <person name="Ogura Y."/>
            <person name="Gotoh Y."/>
            <person name="Hayashi T."/>
        </authorList>
    </citation>
    <scope>NUCLEOTIDE SEQUENCE [LARGE SCALE GENOMIC DNA]</scope>
    <source>
        <strain evidence="2 4">JCM18114</strain>
    </source>
</reference>
<comment type="caution">
    <text evidence="3">The sequence shown here is derived from an EMBL/GenBank/DDBJ whole genome shotgun (WGS) entry which is preliminary data.</text>
</comment>
<evidence type="ECO:0000313" key="3">
    <source>
        <dbReference type="EMBL" id="MCV7024032.1"/>
    </source>
</evidence>
<organism evidence="3 5">
    <name type="scientific">Mycolicibacterium novocastrense</name>
    <name type="common">Mycobacterium novocastrense</name>
    <dbReference type="NCBI Taxonomy" id="59813"/>
    <lineage>
        <taxon>Bacteria</taxon>
        <taxon>Bacillati</taxon>
        <taxon>Actinomycetota</taxon>
        <taxon>Actinomycetes</taxon>
        <taxon>Mycobacteriales</taxon>
        <taxon>Mycobacteriaceae</taxon>
        <taxon>Mycolicibacterium</taxon>
    </lineage>
</organism>
<sequence length="125" mass="13797">MQNDLMALSERYFAAWADRDPDAIAALHTENTCFWTHLGAEPVVGRAAAHEAFAAVFAQFPDFAFETKRVLYGEAHWVLDWTLVSGGVRFDCLDLVTVTPDGLVSRKDSFIDSVQLTATMAGDRA</sequence>
<evidence type="ECO:0000313" key="2">
    <source>
        <dbReference type="EMBL" id="GAT09635.1"/>
    </source>
</evidence>
<evidence type="ECO:0000313" key="4">
    <source>
        <dbReference type="Proteomes" id="UP000069773"/>
    </source>
</evidence>
<protein>
    <submittedName>
        <fullName evidence="2">Ketosteroid isomerase-like protein</fullName>
    </submittedName>
    <submittedName>
        <fullName evidence="3">Nuclear transport factor 2 family protein</fullName>
    </submittedName>
</protein>
<dbReference type="Pfam" id="PF12680">
    <property type="entry name" value="SnoaL_2"/>
    <property type="match status" value="1"/>
</dbReference>
<dbReference type="SUPFAM" id="SSF54427">
    <property type="entry name" value="NTF2-like"/>
    <property type="match status" value="1"/>
</dbReference>
<accession>A0AAW5SK12</accession>
<reference evidence="3" key="3">
    <citation type="journal article" date="2022" name="BMC Genomics">
        <title>Comparative genome analysis of mycobacteria focusing on tRNA and non-coding RNA.</title>
        <authorList>
            <person name="Behra P.R.K."/>
            <person name="Pettersson B.M.F."/>
            <person name="Ramesh M."/>
            <person name="Das S."/>
            <person name="Dasgupta S."/>
            <person name="Kirsebom L.A."/>
        </authorList>
    </citation>
    <scope>NUCLEOTIDE SEQUENCE</scope>
    <source>
        <strain evidence="3">DSM 44203</strain>
    </source>
</reference>
<dbReference type="Gene3D" id="3.10.450.50">
    <property type="match status" value="1"/>
</dbReference>
<name>A0AAW5SK12_MYCNV</name>
<dbReference type="InterPro" id="IPR032710">
    <property type="entry name" value="NTF2-like_dom_sf"/>
</dbReference>
<proteinExistence type="predicted"/>
<dbReference type="InterPro" id="IPR037401">
    <property type="entry name" value="SnoaL-like"/>
</dbReference>
<gene>
    <name evidence="3" type="ORF">H7I77_11825</name>
    <name evidence="2" type="ORF">RMCN_2768</name>
</gene>
<evidence type="ECO:0000313" key="5">
    <source>
        <dbReference type="Proteomes" id="UP001207528"/>
    </source>
</evidence>
<feature type="domain" description="SnoaL-like" evidence="1">
    <location>
        <begin position="10"/>
        <end position="106"/>
    </location>
</feature>
<dbReference type="EMBL" id="BCTA01000036">
    <property type="protein sequence ID" value="GAT09635.1"/>
    <property type="molecule type" value="Genomic_DNA"/>
</dbReference>
<keyword evidence="4" id="KW-1185">Reference proteome</keyword>
<dbReference type="Proteomes" id="UP001207528">
    <property type="component" value="Unassembled WGS sequence"/>
</dbReference>
<evidence type="ECO:0000259" key="1">
    <source>
        <dbReference type="Pfam" id="PF12680"/>
    </source>
</evidence>
<dbReference type="EMBL" id="JACKTI010000035">
    <property type="protein sequence ID" value="MCV7024032.1"/>
    <property type="molecule type" value="Genomic_DNA"/>
</dbReference>
<reference evidence="3" key="2">
    <citation type="submission" date="2020-07" db="EMBL/GenBank/DDBJ databases">
        <authorList>
            <person name="Pettersson B.M.F."/>
            <person name="Behra P.R.K."/>
            <person name="Ramesh M."/>
            <person name="Das S."/>
            <person name="Dasgupta S."/>
            <person name="Kirsebom L.A."/>
        </authorList>
    </citation>
    <scope>NUCLEOTIDE SEQUENCE</scope>
    <source>
        <strain evidence="3">DSM 44203</strain>
    </source>
</reference>
<dbReference type="Proteomes" id="UP000069773">
    <property type="component" value="Unassembled WGS sequence"/>
</dbReference>